<evidence type="ECO:0000313" key="16">
    <source>
        <dbReference type="Proteomes" id="UP000301870"/>
    </source>
</evidence>
<dbReference type="SMART" id="SM00608">
    <property type="entry name" value="ACR"/>
    <property type="match status" value="1"/>
</dbReference>
<dbReference type="OrthoDB" id="5951731at2759"/>
<feature type="compositionally biased region" description="Polar residues" evidence="10">
    <location>
        <begin position="826"/>
        <end position="838"/>
    </location>
</feature>
<evidence type="ECO:0000256" key="1">
    <source>
        <dbReference type="ARBA" id="ARBA00004167"/>
    </source>
</evidence>
<feature type="region of interest" description="Disordered" evidence="10">
    <location>
        <begin position="1532"/>
        <end position="1562"/>
    </location>
</feature>
<feature type="compositionally biased region" description="Basic and acidic residues" evidence="10">
    <location>
        <begin position="1366"/>
        <end position="1377"/>
    </location>
</feature>
<keyword evidence="2 11" id="KW-0812">Transmembrane</keyword>
<feature type="compositionally biased region" description="Basic and acidic residues" evidence="10">
    <location>
        <begin position="1044"/>
        <end position="1053"/>
    </location>
</feature>
<dbReference type="FunFam" id="3.40.390.10:FF:000002">
    <property type="entry name" value="Disintegrin and metalloproteinase domain-containing protein 22"/>
    <property type="match status" value="1"/>
</dbReference>
<feature type="compositionally biased region" description="Pro residues" evidence="10">
    <location>
        <begin position="1177"/>
        <end position="1198"/>
    </location>
</feature>
<dbReference type="InterPro" id="IPR006586">
    <property type="entry name" value="ADAM_Cys-rich"/>
</dbReference>
<comment type="caution">
    <text evidence="8">Lacks conserved residue(s) required for the propagation of feature annotation.</text>
</comment>
<evidence type="ECO:0000256" key="11">
    <source>
        <dbReference type="SAM" id="Phobius"/>
    </source>
</evidence>
<organism evidence="16 17">
    <name type="scientific">Spodoptera litura</name>
    <name type="common">Asian cotton leafworm</name>
    <dbReference type="NCBI Taxonomy" id="69820"/>
    <lineage>
        <taxon>Eukaryota</taxon>
        <taxon>Metazoa</taxon>
        <taxon>Ecdysozoa</taxon>
        <taxon>Arthropoda</taxon>
        <taxon>Hexapoda</taxon>
        <taxon>Insecta</taxon>
        <taxon>Pterygota</taxon>
        <taxon>Neoptera</taxon>
        <taxon>Endopterygota</taxon>
        <taxon>Lepidoptera</taxon>
        <taxon>Glossata</taxon>
        <taxon>Ditrysia</taxon>
        <taxon>Noctuoidea</taxon>
        <taxon>Noctuidae</taxon>
        <taxon>Amphipyrinae</taxon>
        <taxon>Spodoptera</taxon>
    </lineage>
</organism>
<feature type="disulfide bond" evidence="8">
    <location>
        <begin position="721"/>
        <end position="730"/>
    </location>
</feature>
<dbReference type="InterPro" id="IPR000742">
    <property type="entry name" value="EGF"/>
</dbReference>
<dbReference type="Gene3D" id="3.40.390.10">
    <property type="entry name" value="Collagenase (Catalytic Domain)"/>
    <property type="match status" value="1"/>
</dbReference>
<feature type="region of interest" description="Disordered" evidence="10">
    <location>
        <begin position="817"/>
        <end position="856"/>
    </location>
</feature>
<evidence type="ECO:0000256" key="4">
    <source>
        <dbReference type="ARBA" id="ARBA00023049"/>
    </source>
</evidence>
<feature type="binding site" evidence="9">
    <location>
        <position position="386"/>
    </location>
    <ligand>
        <name>Zn(2+)</name>
        <dbReference type="ChEBI" id="CHEBI:29105"/>
        <note>catalytic</note>
    </ligand>
</feature>
<feature type="compositionally biased region" description="Basic and acidic residues" evidence="10">
    <location>
        <begin position="1303"/>
        <end position="1321"/>
    </location>
</feature>
<feature type="compositionally biased region" description="Polar residues" evidence="10">
    <location>
        <begin position="1543"/>
        <end position="1562"/>
    </location>
</feature>
<feature type="disulfide bond" evidence="9">
    <location>
        <begin position="398"/>
        <end position="422"/>
    </location>
</feature>
<dbReference type="PANTHER" id="PTHR11905:SF159">
    <property type="entry name" value="ADAM METALLOPROTEASE"/>
    <property type="match status" value="1"/>
</dbReference>
<keyword evidence="5 11" id="KW-0472">Membrane</keyword>
<dbReference type="Gene3D" id="2.10.25.10">
    <property type="entry name" value="Laminin"/>
    <property type="match status" value="1"/>
</dbReference>
<feature type="region of interest" description="Disordered" evidence="10">
    <location>
        <begin position="1032"/>
        <end position="1096"/>
    </location>
</feature>
<dbReference type="SMART" id="SM00050">
    <property type="entry name" value="DISIN"/>
    <property type="match status" value="1"/>
</dbReference>
<evidence type="ECO:0000256" key="7">
    <source>
        <dbReference type="PROSITE-ProRule" id="PRU00068"/>
    </source>
</evidence>
<feature type="compositionally biased region" description="Polar residues" evidence="10">
    <location>
        <begin position="1497"/>
        <end position="1516"/>
    </location>
</feature>
<evidence type="ECO:0000256" key="3">
    <source>
        <dbReference type="ARBA" id="ARBA00022989"/>
    </source>
</evidence>
<feature type="domain" description="Disintegrin" evidence="14">
    <location>
        <begin position="449"/>
        <end position="542"/>
    </location>
</feature>
<dbReference type="PROSITE" id="PS50214">
    <property type="entry name" value="DISINTEGRIN_2"/>
    <property type="match status" value="1"/>
</dbReference>
<protein>
    <submittedName>
        <fullName evidence="17">Disintegrin and metalloproteinase domain-containing protein 12</fullName>
    </submittedName>
</protein>
<evidence type="ECO:0000256" key="2">
    <source>
        <dbReference type="ARBA" id="ARBA00022692"/>
    </source>
</evidence>
<dbReference type="SUPFAM" id="SSF57552">
    <property type="entry name" value="Blood coagulation inhibitor (disintegrin)"/>
    <property type="match status" value="1"/>
</dbReference>
<feature type="compositionally biased region" description="Basic and acidic residues" evidence="10">
    <location>
        <begin position="1065"/>
        <end position="1081"/>
    </location>
</feature>
<evidence type="ECO:0000256" key="9">
    <source>
        <dbReference type="PROSITE-ProRule" id="PRU00276"/>
    </source>
</evidence>
<dbReference type="InterPro" id="IPR001762">
    <property type="entry name" value="Disintegrin_dom"/>
</dbReference>
<dbReference type="SUPFAM" id="SSF55486">
    <property type="entry name" value="Metalloproteases ('zincins'), catalytic domain"/>
    <property type="match status" value="1"/>
</dbReference>
<evidence type="ECO:0000259" key="14">
    <source>
        <dbReference type="PROSITE" id="PS50214"/>
    </source>
</evidence>
<dbReference type="InterPro" id="IPR034027">
    <property type="entry name" value="Reprolysin_adamalysin"/>
</dbReference>
<dbReference type="CTD" id="3772109"/>
<feature type="compositionally biased region" description="Pro residues" evidence="10">
    <location>
        <begin position="1244"/>
        <end position="1257"/>
    </location>
</feature>
<keyword evidence="4 17" id="KW-0482">Metalloprotease</keyword>
<dbReference type="GeneID" id="111357280"/>
<keyword evidence="9" id="KW-0862">Zinc</keyword>
<evidence type="ECO:0000259" key="13">
    <source>
        <dbReference type="PROSITE" id="PS50026"/>
    </source>
</evidence>
<dbReference type="InterPro" id="IPR002870">
    <property type="entry name" value="Peptidase_M12B_N"/>
</dbReference>
<dbReference type="KEGG" id="sliu:111357280"/>
<dbReference type="RefSeq" id="XP_022827671.1">
    <property type="nucleotide sequence ID" value="XM_022971903.1"/>
</dbReference>
<dbReference type="PROSITE" id="PS01186">
    <property type="entry name" value="EGF_2"/>
    <property type="match status" value="1"/>
</dbReference>
<dbReference type="GO" id="GO:0016020">
    <property type="term" value="C:membrane"/>
    <property type="evidence" value="ECO:0007669"/>
    <property type="project" value="UniProtKB-SubCell"/>
</dbReference>
<sequence>MTMSQITFSVKMLSDNVCVLCVVHLLILLALTKATTEAQELKPPALDFNKHRLVQPILHHARTRREISTTRDTSGAHHSEVTVTVPIDGQDYVLDLRLNLDLVTDNHVLRYQKNGKTVVHKPKKEDIDLCQYSGTVRGKPGSWVAVSTCHGVRGIVFDGERMRYIEPAEGPSIQSNHYIYDHGDLNTNYHCGYVGGVTQNASYDPHLFKKYTSEQDRQRSRVSRYKRYASDDTQVRGPYNANKLSRYVELVLVADNREYKANGENIQTVYRQMKDVANIINSVYTPLNVFIALVGVVVWTETDEIHLEENGDRTLNNFLGYRKSVLVRDIPNDNAQLLTRQKFNDGVVGKALKGPICTYEFSGGVSTNHSEVIGLVATTIAHEMGHNFGMEHDTDDLCKCPDAKCIMSPSSTSVTPIHWSSCSLSSIALAFERGMDYCLRNKPKRLFDSPTCGNGFTEPGEQCDCGSTSDPRAYNPCHACCDPSTCMLRANATCGAGMCCDLQTCRPKSAGTVCRSADRECDLPEYCTGYSEYCPDDVFKMDTTPCGKDGEKAYCVRGSCRSHTDQCRLLWGTTGESSHDKCYTSTNVKGNKSGNCGYDRLNQRYLPCSPRDAMCGTLQCRHLNERLEFGMESVALLSAVFINNNGTIIPCRTAIIDLGLSDVDPGLVPDGAKCGDEMMCLKQRCVPVAAVRDRIATAESSVCPSNCSGHGICNSEGHCHCEAGFAPPLCALPGPGGSSDSGPATDPTIQRNFMVAMYVIFLGIIPAILLVLFLIYYSKHNVLLWWKKPRKSAPSPKKASLQHRLSRSASKFAANFQNSNQNSSQPVNVHTLSNPDDMSSSLLRSDSDRSPPGNINPSVNFFGNFKGFSLTPIEKNAPTEKDETEVPIAPKPVKSVADSINKSAKITPVHRSGSNSQSIVNQGVLKPVLRSAPPLPVVPTTAKTSPKSSPSVKRTNSTVQNKIKALMNNDKTEEVPTTANPPPRPVISSPILEASTCTAKELISPLQGSKTLGPVRAAPTVPMSPDFPKRPLSMHSAGVPQKPLPEEPKKVKEGISLNRIASFLKQDKPKEKERNPVERSHSLPKNHNNQVKVPKADKVPLRNLQISNPILQKEIELPVKSVPVVSDSEDGDDPKAFVNRAQSMRAPASQKPVLQSFGSMRQAPAAPRPLSVVGRPTAPPPPLPNNSEPVPPPNPKPQPEIKSTDYVDCIEEKQAPLAHIVEESPDNIYAVIEESPEKHSKPLPGVPPPIKTIPQAPPEGYNTPKVIPSNSGSTESMGLLGEIVNEIQNRNFESIYSASTLSRKKEKERKAKEAANKEANRDSTYMNSEHYKTPESVYSNSGAKSNVSTTSSGYLHPSAVNVPTYLKKDEPKEEDKAPPLPGPNSKIPTFSRQVTPPALKNTSTFRNVPQSPKVTKNINLNPKLSNSPDLVSSCTVPDTKNVKPPDVINNNKLPNDTTKVTNKPAVTAKPNDNRPPLRPAPAEPKKANKVTPPLKPVNSNSNLNKTDNKTPSTNRAISKVDSVKAIADNLNKNKPKVVPKPTTAVQRTDNKPNQTKLTAKPSNVASLQQKFENRKSLGKEVAVAKK</sequence>
<dbReference type="Pfam" id="PF08516">
    <property type="entry name" value="ADAM_CR"/>
    <property type="match status" value="1"/>
</dbReference>
<gene>
    <name evidence="17" type="primary">LOC111357280</name>
</gene>
<keyword evidence="4 17" id="KW-0645">Protease</keyword>
<keyword evidence="4 17" id="KW-0378">Hydrolase</keyword>
<feature type="region of interest" description="Disordered" evidence="10">
    <location>
        <begin position="930"/>
        <end position="956"/>
    </location>
</feature>
<feature type="region of interest" description="Disordered" evidence="10">
    <location>
        <begin position="1236"/>
        <end position="1273"/>
    </location>
</feature>
<evidence type="ECO:0000256" key="8">
    <source>
        <dbReference type="PROSITE-ProRule" id="PRU00076"/>
    </source>
</evidence>
<evidence type="ECO:0000259" key="15">
    <source>
        <dbReference type="PROSITE" id="PS50215"/>
    </source>
</evidence>
<dbReference type="CDD" id="cd04269">
    <property type="entry name" value="ZnMc_adamalysin_II_like"/>
    <property type="match status" value="1"/>
</dbReference>
<dbReference type="Pfam" id="PF00200">
    <property type="entry name" value="Disintegrin"/>
    <property type="match status" value="1"/>
</dbReference>
<feature type="disulfide bond" evidence="8">
    <location>
        <begin position="703"/>
        <end position="713"/>
    </location>
</feature>
<name>A0A9J7EBA2_SPOLT</name>
<reference evidence="17" key="1">
    <citation type="submission" date="2025-08" db="UniProtKB">
        <authorList>
            <consortium name="RefSeq"/>
        </authorList>
    </citation>
    <scope>IDENTIFICATION</scope>
    <source>
        <strain evidence="17">Ishihara</strain>
        <tissue evidence="17">Whole body</tissue>
    </source>
</reference>
<feature type="transmembrane region" description="Helical" evidence="11">
    <location>
        <begin position="755"/>
        <end position="777"/>
    </location>
</feature>
<feature type="active site" evidence="9">
    <location>
        <position position="383"/>
    </location>
</feature>
<evidence type="ECO:0000313" key="17">
    <source>
        <dbReference type="RefSeq" id="XP_022827671.1"/>
    </source>
</evidence>
<keyword evidence="12" id="KW-0732">Signal</keyword>
<keyword evidence="16" id="KW-1185">Reference proteome</keyword>
<keyword evidence="8" id="KW-0245">EGF-like domain</keyword>
<feature type="compositionally biased region" description="Polar residues" evidence="10">
    <location>
        <begin position="1448"/>
        <end position="1461"/>
    </location>
</feature>
<dbReference type="Gene3D" id="4.10.70.10">
    <property type="entry name" value="Disintegrin domain"/>
    <property type="match status" value="1"/>
</dbReference>
<evidence type="ECO:0000256" key="5">
    <source>
        <dbReference type="ARBA" id="ARBA00023136"/>
    </source>
</evidence>
<feature type="chain" id="PRO_5039898723" evidence="12">
    <location>
        <begin position="39"/>
        <end position="1586"/>
    </location>
</feature>
<feature type="signal peptide" evidence="12">
    <location>
        <begin position="1"/>
        <end position="38"/>
    </location>
</feature>
<evidence type="ECO:0000256" key="10">
    <source>
        <dbReference type="SAM" id="MobiDB-lite"/>
    </source>
</evidence>
<proteinExistence type="predicted"/>
<keyword evidence="6 8" id="KW-1015">Disulfide bond</keyword>
<feature type="region of interest" description="Disordered" evidence="10">
    <location>
        <begin position="1142"/>
        <end position="1202"/>
    </location>
</feature>
<dbReference type="Pfam" id="PF01421">
    <property type="entry name" value="Reprolysin"/>
    <property type="match status" value="1"/>
</dbReference>
<feature type="compositionally biased region" description="Polar residues" evidence="10">
    <location>
        <begin position="1336"/>
        <end position="1353"/>
    </location>
</feature>
<dbReference type="PROSITE" id="PS50026">
    <property type="entry name" value="EGF_3"/>
    <property type="match status" value="1"/>
</dbReference>
<keyword evidence="9" id="KW-0479">Metal-binding</keyword>
<comment type="subcellular location">
    <subcellularLocation>
        <location evidence="1">Membrane</location>
        <topology evidence="1">Single-pass membrane protein</topology>
    </subcellularLocation>
</comment>
<evidence type="ECO:0000256" key="12">
    <source>
        <dbReference type="SAM" id="SignalP"/>
    </source>
</evidence>
<dbReference type="GO" id="GO:0004222">
    <property type="term" value="F:metalloendopeptidase activity"/>
    <property type="evidence" value="ECO:0007669"/>
    <property type="project" value="InterPro"/>
</dbReference>
<feature type="disulfide bond" evidence="7">
    <location>
        <begin position="514"/>
        <end position="534"/>
    </location>
</feature>
<feature type="compositionally biased region" description="Low complexity" evidence="10">
    <location>
        <begin position="938"/>
        <end position="953"/>
    </location>
</feature>
<feature type="binding site" evidence="9">
    <location>
        <position position="382"/>
    </location>
    <ligand>
        <name>Zn(2+)</name>
        <dbReference type="ChEBI" id="CHEBI:29105"/>
        <note>catalytic</note>
    </ligand>
</feature>
<dbReference type="PANTHER" id="PTHR11905">
    <property type="entry name" value="ADAM A DISINTEGRIN AND METALLOPROTEASE DOMAIN"/>
    <property type="match status" value="1"/>
</dbReference>
<evidence type="ECO:0000256" key="6">
    <source>
        <dbReference type="ARBA" id="ARBA00023157"/>
    </source>
</evidence>
<dbReference type="Proteomes" id="UP000301870">
    <property type="component" value="Chromosome 24"/>
</dbReference>
<feature type="domain" description="Peptidase M12B" evidence="15">
    <location>
        <begin position="246"/>
        <end position="443"/>
    </location>
</feature>
<feature type="compositionally biased region" description="Polar residues" evidence="10">
    <location>
        <begin position="1386"/>
        <end position="1438"/>
    </location>
</feature>
<dbReference type="PROSITE" id="PS50215">
    <property type="entry name" value="ADAM_MEPRO"/>
    <property type="match status" value="1"/>
</dbReference>
<feature type="region of interest" description="Disordered" evidence="10">
    <location>
        <begin position="1297"/>
        <end position="1516"/>
    </location>
</feature>
<dbReference type="GO" id="GO:0046872">
    <property type="term" value="F:metal ion binding"/>
    <property type="evidence" value="ECO:0007669"/>
    <property type="project" value="UniProtKB-KW"/>
</dbReference>
<feature type="binding site" evidence="9">
    <location>
        <position position="392"/>
    </location>
    <ligand>
        <name>Zn(2+)</name>
        <dbReference type="ChEBI" id="CHEBI:29105"/>
        <note>catalytic</note>
    </ligand>
</feature>
<dbReference type="InterPro" id="IPR036436">
    <property type="entry name" value="Disintegrin_dom_sf"/>
</dbReference>
<dbReference type="GO" id="GO:0006509">
    <property type="term" value="P:membrane protein ectodomain proteolysis"/>
    <property type="evidence" value="ECO:0007669"/>
    <property type="project" value="TreeGrafter"/>
</dbReference>
<dbReference type="InterPro" id="IPR001590">
    <property type="entry name" value="Peptidase_M12B"/>
</dbReference>
<feature type="domain" description="EGF-like" evidence="13">
    <location>
        <begin position="699"/>
        <end position="731"/>
    </location>
</feature>
<dbReference type="Pfam" id="PF01562">
    <property type="entry name" value="Pep_M12B_propep"/>
    <property type="match status" value="1"/>
</dbReference>
<accession>A0A9J7EBA2</accession>
<keyword evidence="3 11" id="KW-1133">Transmembrane helix</keyword>
<feature type="disulfide bond" evidence="9">
    <location>
        <begin position="400"/>
        <end position="405"/>
    </location>
</feature>
<dbReference type="InterPro" id="IPR024079">
    <property type="entry name" value="MetalloPept_cat_dom_sf"/>
</dbReference>